<keyword evidence="8" id="KW-1185">Reference proteome</keyword>
<feature type="compositionally biased region" description="Basic residues" evidence="5">
    <location>
        <begin position="14"/>
        <end position="24"/>
    </location>
</feature>
<dbReference type="GO" id="GO:0000976">
    <property type="term" value="F:transcription cis-regulatory region binding"/>
    <property type="evidence" value="ECO:0007669"/>
    <property type="project" value="TreeGrafter"/>
</dbReference>
<dbReference type="SUPFAM" id="SSF46689">
    <property type="entry name" value="Homeodomain-like"/>
    <property type="match status" value="1"/>
</dbReference>
<dbReference type="AlphaFoldDB" id="A0A4S3ZRX0"/>
<evidence type="ECO:0000313" key="8">
    <source>
        <dbReference type="Proteomes" id="UP000310754"/>
    </source>
</evidence>
<comment type="caution">
    <text evidence="7">The sequence shown here is derived from an EMBL/GenBank/DDBJ whole genome shotgun (WGS) entry which is preliminary data.</text>
</comment>
<keyword evidence="3" id="KW-0804">Transcription</keyword>
<dbReference type="Pfam" id="PF00440">
    <property type="entry name" value="TetR_N"/>
    <property type="match status" value="1"/>
</dbReference>
<dbReference type="InterPro" id="IPR001647">
    <property type="entry name" value="HTH_TetR"/>
</dbReference>
<dbReference type="Pfam" id="PF17928">
    <property type="entry name" value="TetR_C_22"/>
    <property type="match status" value="1"/>
</dbReference>
<keyword evidence="1" id="KW-0805">Transcription regulation</keyword>
<feature type="domain" description="HTH tetR-type" evidence="6">
    <location>
        <begin position="25"/>
        <end position="85"/>
    </location>
</feature>
<protein>
    <submittedName>
        <fullName evidence="7">TetR/AcrR family transcriptional regulator</fullName>
    </submittedName>
</protein>
<sequence length="217" mass="24034">MTAMKLPNEESRINPRKQPKQKRSIKRFETILESAETLIVAHGVAQMKMTDIAAHAGVPVGSVYQFFPEKAAILKAILDLRLKAVMQGIKARLKDVRSEADARARVIDLIEDGAQIHLHHPLCRELWMATSVDPDLAQLQYQAHEDLGALACNVLGPFVGEREADSERDRFVLVSLLTGSVLRCLADGNERAGALLDEWKRLVCDIVLSPAKPAPKE</sequence>
<dbReference type="PANTHER" id="PTHR30055">
    <property type="entry name" value="HTH-TYPE TRANSCRIPTIONAL REGULATOR RUTR"/>
    <property type="match status" value="1"/>
</dbReference>
<dbReference type="InterPro" id="IPR050109">
    <property type="entry name" value="HTH-type_TetR-like_transc_reg"/>
</dbReference>
<feature type="region of interest" description="Disordered" evidence="5">
    <location>
        <begin position="1"/>
        <end position="24"/>
    </location>
</feature>
<evidence type="ECO:0000256" key="4">
    <source>
        <dbReference type="PROSITE-ProRule" id="PRU00335"/>
    </source>
</evidence>
<organism evidence="7 8">
    <name type="scientific">Allorhizobium terrae</name>
    <dbReference type="NCBI Taxonomy" id="1848972"/>
    <lineage>
        <taxon>Bacteria</taxon>
        <taxon>Pseudomonadati</taxon>
        <taxon>Pseudomonadota</taxon>
        <taxon>Alphaproteobacteria</taxon>
        <taxon>Hyphomicrobiales</taxon>
        <taxon>Rhizobiaceae</taxon>
        <taxon>Rhizobium/Agrobacterium group</taxon>
        <taxon>Allorhizobium</taxon>
    </lineage>
</organism>
<dbReference type="RefSeq" id="WP_146935147.1">
    <property type="nucleotide sequence ID" value="NZ_SSOA01000009.1"/>
</dbReference>
<dbReference type="EMBL" id="SSOA01000009">
    <property type="protein sequence ID" value="THF48307.1"/>
    <property type="molecule type" value="Genomic_DNA"/>
</dbReference>
<accession>A0A4S3ZRX0</accession>
<feature type="DNA-binding region" description="H-T-H motif" evidence="4">
    <location>
        <begin position="48"/>
        <end position="67"/>
    </location>
</feature>
<dbReference type="InterPro" id="IPR009057">
    <property type="entry name" value="Homeodomain-like_sf"/>
</dbReference>
<evidence type="ECO:0000259" key="6">
    <source>
        <dbReference type="PROSITE" id="PS50977"/>
    </source>
</evidence>
<dbReference type="GO" id="GO:0003700">
    <property type="term" value="F:DNA-binding transcription factor activity"/>
    <property type="evidence" value="ECO:0007669"/>
    <property type="project" value="TreeGrafter"/>
</dbReference>
<dbReference type="PROSITE" id="PS50977">
    <property type="entry name" value="HTH_TETR_2"/>
    <property type="match status" value="1"/>
</dbReference>
<dbReference type="PRINTS" id="PR00455">
    <property type="entry name" value="HTHTETR"/>
</dbReference>
<name>A0A4S3ZRX0_9HYPH</name>
<dbReference type="InterPro" id="IPR041674">
    <property type="entry name" value="TetR_C_22"/>
</dbReference>
<reference evidence="7 8" key="1">
    <citation type="submission" date="2019-04" db="EMBL/GenBank/DDBJ databases">
        <title>Rhizobium terrae sp. nov., isolated from a paddy soil.</title>
        <authorList>
            <person name="Lin S.-Y."/>
            <person name="Hameed A."/>
            <person name="Huang H.-I."/>
            <person name="Young C.-C."/>
        </authorList>
    </citation>
    <scope>NUCLEOTIDE SEQUENCE [LARGE SCALE GENOMIC DNA]</scope>
    <source>
        <strain evidence="7 8">CC-HIH110</strain>
    </source>
</reference>
<dbReference type="Proteomes" id="UP000310754">
    <property type="component" value="Unassembled WGS sequence"/>
</dbReference>
<keyword evidence="2 4" id="KW-0238">DNA-binding</keyword>
<dbReference type="Gene3D" id="1.10.357.10">
    <property type="entry name" value="Tetracycline Repressor, domain 2"/>
    <property type="match status" value="1"/>
</dbReference>
<evidence type="ECO:0000256" key="2">
    <source>
        <dbReference type="ARBA" id="ARBA00023125"/>
    </source>
</evidence>
<evidence type="ECO:0000256" key="5">
    <source>
        <dbReference type="SAM" id="MobiDB-lite"/>
    </source>
</evidence>
<evidence type="ECO:0000256" key="3">
    <source>
        <dbReference type="ARBA" id="ARBA00023163"/>
    </source>
</evidence>
<proteinExistence type="predicted"/>
<evidence type="ECO:0000256" key="1">
    <source>
        <dbReference type="ARBA" id="ARBA00023015"/>
    </source>
</evidence>
<dbReference type="PANTHER" id="PTHR30055:SF234">
    <property type="entry name" value="HTH-TYPE TRANSCRIPTIONAL REGULATOR BETI"/>
    <property type="match status" value="1"/>
</dbReference>
<gene>
    <name evidence="7" type="ORF">E6C51_15520</name>
</gene>
<evidence type="ECO:0000313" key="7">
    <source>
        <dbReference type="EMBL" id="THF48307.1"/>
    </source>
</evidence>